<gene>
    <name evidence="2" type="ORF">Cgig2_013861</name>
</gene>
<feature type="compositionally biased region" description="Basic and acidic residues" evidence="1">
    <location>
        <begin position="77"/>
        <end position="89"/>
    </location>
</feature>
<proteinExistence type="predicted"/>
<dbReference type="OrthoDB" id="1746852at2759"/>
<organism evidence="2 3">
    <name type="scientific">Carnegiea gigantea</name>
    <dbReference type="NCBI Taxonomy" id="171969"/>
    <lineage>
        <taxon>Eukaryota</taxon>
        <taxon>Viridiplantae</taxon>
        <taxon>Streptophyta</taxon>
        <taxon>Embryophyta</taxon>
        <taxon>Tracheophyta</taxon>
        <taxon>Spermatophyta</taxon>
        <taxon>Magnoliopsida</taxon>
        <taxon>eudicotyledons</taxon>
        <taxon>Gunneridae</taxon>
        <taxon>Pentapetalae</taxon>
        <taxon>Caryophyllales</taxon>
        <taxon>Cactineae</taxon>
        <taxon>Cactaceae</taxon>
        <taxon>Cactoideae</taxon>
        <taxon>Echinocereeae</taxon>
        <taxon>Carnegiea</taxon>
    </lineage>
</organism>
<feature type="region of interest" description="Disordered" evidence="1">
    <location>
        <begin position="49"/>
        <end position="105"/>
    </location>
</feature>
<reference evidence="2" key="1">
    <citation type="submission" date="2022-04" db="EMBL/GenBank/DDBJ databases">
        <title>Carnegiea gigantea Genome sequencing and assembly v2.</title>
        <authorList>
            <person name="Copetti D."/>
            <person name="Sanderson M.J."/>
            <person name="Burquez A."/>
            <person name="Wojciechowski M.F."/>
        </authorList>
    </citation>
    <scope>NUCLEOTIDE SEQUENCE</scope>
    <source>
        <strain evidence="2">SGP5-SGP5p</strain>
        <tissue evidence="2">Aerial part</tissue>
    </source>
</reference>
<dbReference type="Proteomes" id="UP001153076">
    <property type="component" value="Unassembled WGS sequence"/>
</dbReference>
<protein>
    <submittedName>
        <fullName evidence="2">Uncharacterized protein</fullName>
    </submittedName>
</protein>
<accession>A0A9Q1QJJ3</accession>
<evidence type="ECO:0000313" key="3">
    <source>
        <dbReference type="Proteomes" id="UP001153076"/>
    </source>
</evidence>
<feature type="compositionally biased region" description="Basic and acidic residues" evidence="1">
    <location>
        <begin position="96"/>
        <end position="105"/>
    </location>
</feature>
<sequence length="283" mass="32422">MDALKNFMTTMTDPLLSQVAKQVKKTMEAAISVRPLSVFDYEPTWHCESSSRRHPLEQPRYHRMQRTQKGPPRAFRQRIDRQVLEERPRSLPPIQSHEEPREKKCSTEVMATIAGGHVEGMSHTMWKVRMCRTHEVMTTERGSHVTIPIITFDCQEGYFFSFPHDVSMAIELKAASALVHIILIDIGKAQIPQKRNYTPGASNPGFQWIGSALVRTICLPLWFRDKAKSRNLEVDLLVVYVPTAYNVILGRLTLHEVKVIIASHFLRIWYKADNGSVGRLFGD</sequence>
<feature type="compositionally biased region" description="Basic and acidic residues" evidence="1">
    <location>
        <begin position="49"/>
        <end position="60"/>
    </location>
</feature>
<dbReference type="EMBL" id="JAKOGI010000093">
    <property type="protein sequence ID" value="KAJ8444582.1"/>
    <property type="molecule type" value="Genomic_DNA"/>
</dbReference>
<dbReference type="AlphaFoldDB" id="A0A9Q1QJJ3"/>
<evidence type="ECO:0000256" key="1">
    <source>
        <dbReference type="SAM" id="MobiDB-lite"/>
    </source>
</evidence>
<evidence type="ECO:0000313" key="2">
    <source>
        <dbReference type="EMBL" id="KAJ8444582.1"/>
    </source>
</evidence>
<comment type="caution">
    <text evidence="2">The sequence shown here is derived from an EMBL/GenBank/DDBJ whole genome shotgun (WGS) entry which is preliminary data.</text>
</comment>
<name>A0A9Q1QJJ3_9CARY</name>
<keyword evidence="3" id="KW-1185">Reference proteome</keyword>